<dbReference type="RefSeq" id="WP_009779897.1">
    <property type="nucleotide sequence ID" value="NZ_CH672395.1"/>
</dbReference>
<dbReference type="GO" id="GO:0043022">
    <property type="term" value="F:ribosome binding"/>
    <property type="evidence" value="ECO:0007669"/>
    <property type="project" value="InterPro"/>
</dbReference>
<evidence type="ECO:0000313" key="3">
    <source>
        <dbReference type="Proteomes" id="UP000001601"/>
    </source>
</evidence>
<comment type="caution">
    <text evidence="2">The sequence shown here is derived from an EMBL/GenBank/DDBJ whole genome shotgun (WGS) entry which is preliminary data.</text>
</comment>
<organism evidence="2 3">
    <name type="scientific">Leeuwenhoekiella blandensis (strain CECT 7118 / CCUG 51940 / KCTC 22103 / MED217)</name>
    <name type="common">Flavobacterium sp. (strain MED217)</name>
    <dbReference type="NCBI Taxonomy" id="398720"/>
    <lineage>
        <taxon>Bacteria</taxon>
        <taxon>Pseudomonadati</taxon>
        <taxon>Bacteroidota</taxon>
        <taxon>Flavobacteriia</taxon>
        <taxon>Flavobacteriales</taxon>
        <taxon>Flavobacteriaceae</taxon>
        <taxon>Leeuwenhoekiella</taxon>
    </lineage>
</organism>
<dbReference type="OrthoDB" id="1421172at2"/>
<dbReference type="Proteomes" id="UP000001601">
    <property type="component" value="Unassembled WGS sequence"/>
</dbReference>
<dbReference type="Pfam" id="PF07766">
    <property type="entry name" value="LETM1_RBD"/>
    <property type="match status" value="1"/>
</dbReference>
<proteinExistence type="predicted"/>
<feature type="domain" description="Letm1 RBD" evidence="1">
    <location>
        <begin position="340"/>
        <end position="392"/>
    </location>
</feature>
<evidence type="ECO:0000259" key="1">
    <source>
        <dbReference type="Pfam" id="PF07766"/>
    </source>
</evidence>
<dbReference type="HOGENOM" id="CLU_693915_0_0_10"/>
<sequence>MNPSSSGWINKHQPVINRFLNAQEINASEFYELALRSGFLYGVSVSSITYGKKEPLKWTEIERTKLNLFDCLYYTYFYNQRDESDFYTEVCAFYEQINPKHASYFSSFSKSKPGAATLEKIIQERVQTNEARFERNFSNLITNALLFLDVIAFEQYLKNKSDLKNYAAALEAGLMNIIWIALMQKEEKEQYDYLLLKLFEKSLRYTKAINQEAQSLDDLSLAPFQTLFEKRYALDLGALALWDDHKLDKTEFLFLNRLGNLLQLPEEVLKVSTTHVLDFIHSNHDRISYLNYSNPVRHFYTQTSDTVKRLILRNKKRLLQELLESKDLVMLLGQSTYRDLNKAEKKQVKAQLLDICKSIPSLAIFMLPGGGVLLPLLIKFIPELLPSAFNDNRIDPSTEDNS</sequence>
<reference evidence="2 3" key="1">
    <citation type="journal article" date="2007" name="Nature">
        <title>Light stimulates growth of proteorhodopsin-containing marine Flavobacteria.</title>
        <authorList>
            <person name="Gomez-Consarnau L."/>
            <person name="Gonzalez J.M."/>
            <person name="Coll-Llado M."/>
            <person name="Gourdon P."/>
            <person name="Pascher T."/>
            <person name="Neutze R."/>
            <person name="Pedros-Alio C."/>
            <person name="Pinhassi J."/>
        </authorList>
    </citation>
    <scope>NUCLEOTIDE SEQUENCE [LARGE SCALE GENOMIC DNA]</scope>
    <source>
        <strain evidence="2 3">MED217</strain>
    </source>
</reference>
<name>A3XMH7_LEEBM</name>
<dbReference type="EMBL" id="AANC01000005">
    <property type="protein sequence ID" value="EAQ49248.1"/>
    <property type="molecule type" value="Genomic_DNA"/>
</dbReference>
<dbReference type="InterPro" id="IPR033122">
    <property type="entry name" value="LETM1-like_RBD"/>
</dbReference>
<gene>
    <name evidence="2" type="ORF">MED217_07581</name>
</gene>
<accession>A3XMH7</accession>
<keyword evidence="3" id="KW-1185">Reference proteome</keyword>
<dbReference type="NCBIfam" id="NF040639">
    <property type="entry name" value="LETM1_rel_film"/>
    <property type="match status" value="1"/>
</dbReference>
<dbReference type="STRING" id="398720.MED217_07581"/>
<dbReference type="eggNOG" id="ENOG502Z7M9">
    <property type="taxonomic scope" value="Bacteria"/>
</dbReference>
<protein>
    <recommendedName>
        <fullName evidence="1">Letm1 RBD domain-containing protein</fullName>
    </recommendedName>
</protein>
<dbReference type="AlphaFoldDB" id="A3XMH7"/>
<evidence type="ECO:0000313" key="2">
    <source>
        <dbReference type="EMBL" id="EAQ49248.1"/>
    </source>
</evidence>